<dbReference type="GO" id="GO:0000978">
    <property type="term" value="F:RNA polymerase II cis-regulatory region sequence-specific DNA binding"/>
    <property type="evidence" value="ECO:0007669"/>
    <property type="project" value="TreeGrafter"/>
</dbReference>
<name>A0A9N8WJV4_9GLOM</name>
<feature type="domain" description="GATA-type" evidence="8">
    <location>
        <begin position="318"/>
        <end position="363"/>
    </location>
</feature>
<dbReference type="CDD" id="cd00202">
    <property type="entry name" value="ZnF_GATA"/>
    <property type="match status" value="2"/>
</dbReference>
<dbReference type="InterPro" id="IPR039355">
    <property type="entry name" value="Transcription_factor_GATA"/>
</dbReference>
<keyword evidence="5" id="KW-0539">Nucleus</keyword>
<proteinExistence type="predicted"/>
<comment type="caution">
    <text evidence="9">The sequence shown here is derived from an EMBL/GenBank/DDBJ whole genome shotgun (WGS) entry which is preliminary data.</text>
</comment>
<dbReference type="AlphaFoldDB" id="A0A9N8WJV4"/>
<dbReference type="InterPro" id="IPR000679">
    <property type="entry name" value="Znf_GATA"/>
</dbReference>
<feature type="region of interest" description="Disordered" evidence="7">
    <location>
        <begin position="149"/>
        <end position="184"/>
    </location>
</feature>
<evidence type="ECO:0000256" key="2">
    <source>
        <dbReference type="ARBA" id="ARBA00022723"/>
    </source>
</evidence>
<evidence type="ECO:0000256" key="4">
    <source>
        <dbReference type="ARBA" id="ARBA00022833"/>
    </source>
</evidence>
<evidence type="ECO:0000256" key="6">
    <source>
        <dbReference type="PROSITE-ProRule" id="PRU00094"/>
    </source>
</evidence>
<reference evidence="9" key="1">
    <citation type="submission" date="2021-06" db="EMBL/GenBank/DDBJ databases">
        <authorList>
            <person name="Kallberg Y."/>
            <person name="Tangrot J."/>
            <person name="Rosling A."/>
        </authorList>
    </citation>
    <scope>NUCLEOTIDE SEQUENCE</scope>
    <source>
        <strain evidence="9">AZ414A</strain>
    </source>
</reference>
<evidence type="ECO:0000313" key="10">
    <source>
        <dbReference type="Proteomes" id="UP000789706"/>
    </source>
</evidence>
<evidence type="ECO:0000256" key="7">
    <source>
        <dbReference type="SAM" id="MobiDB-lite"/>
    </source>
</evidence>
<sequence length="413" mass="46098">MSSTVVSADREDVITMPVQLLRQPLRQEQKEFSYTTFTNLHQHHSLTPPLISSPSITLPSPISLNSLNSSTTFNSIDSNISDELWFDSSPIEPLSPSNDNKYCNYNKTGEEDEYINNKREDVVSSFNKEISSPQPLKVIDSSNLMRVQALNNPNSPPSSLIPTQTSSSHHHQRSINSQSIQQLQKIQQSFPNISNISNNLSIPNASSMSNGHHHDIHNVPRNFNSHNIHNIHNVHIIHNSVPSSSGGYGGNSLTNKLLECDQCIQAISSPSPSPSINSNTFSSKNKFEINNKNNKKINNLMVINDYVNTTNTKKRRQTPAWRRDLQGEALLCNACGLYLKVKNCQRPTELGPDGEIRLVKIERPGNGQPKCSNCNTTDTPCWRGPEGGKLCNKCGLYLKQHGNQRPISSNRRM</sequence>
<dbReference type="GO" id="GO:0005634">
    <property type="term" value="C:nucleus"/>
    <property type="evidence" value="ECO:0007669"/>
    <property type="project" value="UniProtKB-SubCell"/>
</dbReference>
<dbReference type="PANTHER" id="PTHR10071:SF281">
    <property type="entry name" value="BOX A-BINDING FACTOR-RELATED"/>
    <property type="match status" value="1"/>
</dbReference>
<comment type="subcellular location">
    <subcellularLocation>
        <location evidence="1">Nucleus</location>
    </subcellularLocation>
</comment>
<keyword evidence="4" id="KW-0862">Zinc</keyword>
<organism evidence="9 10">
    <name type="scientific">Diversispora eburnea</name>
    <dbReference type="NCBI Taxonomy" id="1213867"/>
    <lineage>
        <taxon>Eukaryota</taxon>
        <taxon>Fungi</taxon>
        <taxon>Fungi incertae sedis</taxon>
        <taxon>Mucoromycota</taxon>
        <taxon>Glomeromycotina</taxon>
        <taxon>Glomeromycetes</taxon>
        <taxon>Diversisporales</taxon>
        <taxon>Diversisporaceae</taxon>
        <taxon>Diversispora</taxon>
    </lineage>
</organism>
<evidence type="ECO:0000256" key="1">
    <source>
        <dbReference type="ARBA" id="ARBA00004123"/>
    </source>
</evidence>
<evidence type="ECO:0000256" key="3">
    <source>
        <dbReference type="ARBA" id="ARBA00022771"/>
    </source>
</evidence>
<evidence type="ECO:0000313" key="9">
    <source>
        <dbReference type="EMBL" id="CAG8485080.1"/>
    </source>
</evidence>
<feature type="domain" description="GATA-type" evidence="8">
    <location>
        <begin position="370"/>
        <end position="413"/>
    </location>
</feature>
<dbReference type="OrthoDB" id="515401at2759"/>
<protein>
    <submittedName>
        <fullName evidence="9">7857_t:CDS:1</fullName>
    </submittedName>
</protein>
<gene>
    <name evidence="9" type="ORF">DEBURN_LOCUS3869</name>
</gene>
<keyword evidence="3 6" id="KW-0863">Zinc-finger</keyword>
<dbReference type="GO" id="GO:0045944">
    <property type="term" value="P:positive regulation of transcription by RNA polymerase II"/>
    <property type="evidence" value="ECO:0007669"/>
    <property type="project" value="TreeGrafter"/>
</dbReference>
<dbReference type="SUPFAM" id="SSF57716">
    <property type="entry name" value="Glucocorticoid receptor-like (DNA-binding domain)"/>
    <property type="match status" value="2"/>
</dbReference>
<dbReference type="Proteomes" id="UP000789706">
    <property type="component" value="Unassembled WGS sequence"/>
</dbReference>
<dbReference type="SMART" id="SM00401">
    <property type="entry name" value="ZnF_GATA"/>
    <property type="match status" value="2"/>
</dbReference>
<evidence type="ECO:0000259" key="8">
    <source>
        <dbReference type="PROSITE" id="PS50114"/>
    </source>
</evidence>
<dbReference type="GO" id="GO:0000981">
    <property type="term" value="F:DNA-binding transcription factor activity, RNA polymerase II-specific"/>
    <property type="evidence" value="ECO:0007669"/>
    <property type="project" value="TreeGrafter"/>
</dbReference>
<accession>A0A9N8WJV4</accession>
<feature type="compositionally biased region" description="Low complexity" evidence="7">
    <location>
        <begin position="174"/>
        <end position="184"/>
    </location>
</feature>
<dbReference type="Gene3D" id="3.30.50.10">
    <property type="entry name" value="Erythroid Transcription Factor GATA-1, subunit A"/>
    <property type="match status" value="2"/>
</dbReference>
<dbReference type="EMBL" id="CAJVPK010000261">
    <property type="protein sequence ID" value="CAG8485080.1"/>
    <property type="molecule type" value="Genomic_DNA"/>
</dbReference>
<dbReference type="GO" id="GO:0000122">
    <property type="term" value="P:negative regulation of transcription by RNA polymerase II"/>
    <property type="evidence" value="ECO:0007669"/>
    <property type="project" value="TreeGrafter"/>
</dbReference>
<keyword evidence="10" id="KW-1185">Reference proteome</keyword>
<dbReference type="InterPro" id="IPR013088">
    <property type="entry name" value="Znf_NHR/GATA"/>
</dbReference>
<dbReference type="PANTHER" id="PTHR10071">
    <property type="entry name" value="TRANSCRIPTION FACTOR GATA FAMILY MEMBER"/>
    <property type="match status" value="1"/>
</dbReference>
<dbReference type="PROSITE" id="PS50114">
    <property type="entry name" value="GATA_ZN_FINGER_2"/>
    <property type="match status" value="2"/>
</dbReference>
<dbReference type="GO" id="GO:0008270">
    <property type="term" value="F:zinc ion binding"/>
    <property type="evidence" value="ECO:0007669"/>
    <property type="project" value="UniProtKB-KW"/>
</dbReference>
<dbReference type="Pfam" id="PF00320">
    <property type="entry name" value="GATA"/>
    <property type="match status" value="2"/>
</dbReference>
<keyword evidence="2" id="KW-0479">Metal-binding</keyword>
<evidence type="ECO:0000256" key="5">
    <source>
        <dbReference type="ARBA" id="ARBA00023242"/>
    </source>
</evidence>